<dbReference type="InterPro" id="IPR055414">
    <property type="entry name" value="LRR_R13L4/SHOC2-like"/>
</dbReference>
<dbReference type="Pfam" id="PF03405">
    <property type="entry name" value="FA_desaturase_2"/>
    <property type="match status" value="1"/>
</dbReference>
<dbReference type="Pfam" id="PF23598">
    <property type="entry name" value="LRR_14"/>
    <property type="match status" value="1"/>
</dbReference>
<evidence type="ECO:0000256" key="7">
    <source>
        <dbReference type="ARBA" id="ARBA00022640"/>
    </source>
</evidence>
<keyword evidence="13" id="KW-0408">Iron</keyword>
<sequence>MALKLNSSLASSELSFSISRHTSPISFMSTVMLLKPMDAVKNIRKTNMIPYDPKQMTVTYSMHPEKKEIFKYLEDWAEQNLLPLLKPVENSWQPQDFLPDPCSEDFFDRVTELKSRAAEIPDHYYVSLVGDMITEEALPTYLSFLNSLDGVRDETGASPSPWAQWSRSWTAEENRHGDLLNKYLYLCGRVNMKQVEKTIQYLIASGMNMGAENNPYLGFIYTSFQERATAIAHGNTARQALGFGDANLAKICGTIASDEKRHEAAYSKIIKKLFDLDPDTTMQAFAKMMRKKITMPGCLMYDGEDENLFYHYSTVAQQTEVYTANDYVEIIEFFVEKWNVDEVAAGLSDEGRKAQDYICNLAPKLRKLVERSKAKAKGKLESSEVLTLLQIKKLLYSPDVLSTWDGSTDFCNTEPNSSLTVGCYEGSITQLHIISQDGSPMLPRNFSIDSFFTTLVKLPSLKVLSLVSLGLWGPLPAKISRLSSLEILNVSSNFLYGSIPGEVSTLKNLQTLILDYNMFSGRVPDWLSELPVLAVLSLRNNSFTGSLPNSLGSLENLRVLSLSRNRLYGEVPDLSNLINLQVLDLEDNYFGPHFPSLGSKVVALVLRNNRFSSSIPSEASSYIQLQRLDISFNRFVGPFSQSLLSLPSLNYLNMGMEVVDMIMKTHLGIEVEQSPFHLDSNSKLGQLSQEQGRSNKLQMKQNREVSNQYASRPYRFFQVPKIKVE</sequence>
<evidence type="ECO:0000313" key="17">
    <source>
        <dbReference type="EMBL" id="RWR74625.1"/>
    </source>
</evidence>
<dbReference type="GO" id="GO:0045300">
    <property type="term" value="F:stearoyl-[ACP] desaturase activity"/>
    <property type="evidence" value="ECO:0007669"/>
    <property type="project" value="InterPro"/>
</dbReference>
<evidence type="ECO:0000256" key="4">
    <source>
        <dbReference type="ARBA" id="ARBA00011738"/>
    </source>
</evidence>
<name>A0A443N7W7_9MAGN</name>
<dbReference type="InterPro" id="IPR005067">
    <property type="entry name" value="Fatty_acid_desaturase-2"/>
</dbReference>
<dbReference type="GO" id="GO:0046872">
    <property type="term" value="F:metal ion binding"/>
    <property type="evidence" value="ECO:0007669"/>
    <property type="project" value="UniProtKB-KW"/>
</dbReference>
<keyword evidence="9" id="KW-0677">Repeat</keyword>
<evidence type="ECO:0000256" key="9">
    <source>
        <dbReference type="ARBA" id="ARBA00022737"/>
    </source>
</evidence>
<evidence type="ECO:0000256" key="6">
    <source>
        <dbReference type="ARBA" id="ARBA00022528"/>
    </source>
</evidence>
<keyword evidence="18" id="KW-1185">Reference proteome</keyword>
<dbReference type="InterPro" id="IPR001611">
    <property type="entry name" value="Leu-rich_rpt"/>
</dbReference>
<keyword evidence="7" id="KW-0934">Plastid</keyword>
<reference evidence="17 18" key="1">
    <citation type="journal article" date="2019" name="Nat. Plants">
        <title>Stout camphor tree genome fills gaps in understanding of flowering plant genome evolution.</title>
        <authorList>
            <person name="Chaw S.M."/>
            <person name="Liu Y.C."/>
            <person name="Wu Y.W."/>
            <person name="Wang H.Y."/>
            <person name="Lin C.I."/>
            <person name="Wu C.S."/>
            <person name="Ke H.M."/>
            <person name="Chang L.Y."/>
            <person name="Hsu C.Y."/>
            <person name="Yang H.T."/>
            <person name="Sudianto E."/>
            <person name="Hsu M.H."/>
            <person name="Wu K.P."/>
            <person name="Wang L.N."/>
            <person name="Leebens-Mack J.H."/>
            <person name="Tsai I.J."/>
        </authorList>
    </citation>
    <scope>NUCLEOTIDE SEQUENCE [LARGE SCALE GENOMIC DNA]</scope>
    <source>
        <strain evidence="18">cv. Chaw 1501</strain>
        <tissue evidence="17">Young leaves</tissue>
    </source>
</reference>
<dbReference type="Proteomes" id="UP000283530">
    <property type="component" value="Unassembled WGS sequence"/>
</dbReference>
<keyword evidence="11" id="KW-0809">Transit peptide</keyword>
<evidence type="ECO:0000256" key="12">
    <source>
        <dbReference type="ARBA" id="ARBA00023002"/>
    </source>
</evidence>
<organism evidence="17 18">
    <name type="scientific">Cinnamomum micranthum f. kanehirae</name>
    <dbReference type="NCBI Taxonomy" id="337451"/>
    <lineage>
        <taxon>Eukaryota</taxon>
        <taxon>Viridiplantae</taxon>
        <taxon>Streptophyta</taxon>
        <taxon>Embryophyta</taxon>
        <taxon>Tracheophyta</taxon>
        <taxon>Spermatophyta</taxon>
        <taxon>Magnoliopsida</taxon>
        <taxon>Magnoliidae</taxon>
        <taxon>Laurales</taxon>
        <taxon>Lauraceae</taxon>
        <taxon>Cinnamomum</taxon>
    </lineage>
</organism>
<dbReference type="GO" id="GO:0006633">
    <property type="term" value="P:fatty acid biosynthetic process"/>
    <property type="evidence" value="ECO:0007669"/>
    <property type="project" value="UniProtKB-KW"/>
</dbReference>
<evidence type="ECO:0000256" key="1">
    <source>
        <dbReference type="ARBA" id="ARBA00001954"/>
    </source>
</evidence>
<dbReference type="FunFam" id="1.10.620.20:FF:000002">
    <property type="entry name" value="Stearoyl-[acyl-carrier-protein] 9-desaturase, chloroplastic"/>
    <property type="match status" value="1"/>
</dbReference>
<dbReference type="InterPro" id="IPR032675">
    <property type="entry name" value="LRR_dom_sf"/>
</dbReference>
<evidence type="ECO:0000256" key="10">
    <source>
        <dbReference type="ARBA" id="ARBA00022832"/>
    </source>
</evidence>
<gene>
    <name evidence="17" type="ORF">CKAN_00296100</name>
</gene>
<evidence type="ECO:0000256" key="3">
    <source>
        <dbReference type="ARBA" id="ARBA00008749"/>
    </source>
</evidence>
<dbReference type="Gene3D" id="3.80.10.10">
    <property type="entry name" value="Ribonuclease Inhibitor"/>
    <property type="match status" value="1"/>
</dbReference>
<evidence type="ECO:0000259" key="16">
    <source>
        <dbReference type="Pfam" id="PF23598"/>
    </source>
</evidence>
<feature type="domain" description="Disease resistance R13L4/SHOC-2-like LRR" evidence="16">
    <location>
        <begin position="453"/>
        <end position="659"/>
    </location>
</feature>
<evidence type="ECO:0000256" key="5">
    <source>
        <dbReference type="ARBA" id="ARBA00022516"/>
    </source>
</evidence>
<dbReference type="Gene3D" id="1.10.620.20">
    <property type="entry name" value="Ribonucleotide Reductase, subunit A"/>
    <property type="match status" value="1"/>
</dbReference>
<keyword evidence="10" id="KW-0276">Fatty acid metabolism</keyword>
<keyword evidence="12" id="KW-0560">Oxidoreductase</keyword>
<dbReference type="FunFam" id="3.80.10.10:FF:000155">
    <property type="entry name" value="Putative inactive leucine-rich repeat receptor-like protein kinase"/>
    <property type="match status" value="1"/>
</dbReference>
<comment type="similarity">
    <text evidence="3">Belongs to the fatty acid desaturase type 2 family.</text>
</comment>
<dbReference type="AlphaFoldDB" id="A0A443N7W7"/>
<evidence type="ECO:0000256" key="14">
    <source>
        <dbReference type="ARBA" id="ARBA00023098"/>
    </source>
</evidence>
<comment type="caution">
    <text evidence="17">The sequence shown here is derived from an EMBL/GenBank/DDBJ whole genome shotgun (WGS) entry which is preliminary data.</text>
</comment>
<dbReference type="PROSITE" id="PS51450">
    <property type="entry name" value="LRR"/>
    <property type="match status" value="1"/>
</dbReference>
<comment type="cofactor">
    <cofactor evidence="1">
        <name>Fe(2+)</name>
        <dbReference type="ChEBI" id="CHEBI:29033"/>
    </cofactor>
</comment>
<keyword evidence="8" id="KW-0479">Metal-binding</keyword>
<evidence type="ECO:0000256" key="8">
    <source>
        <dbReference type="ARBA" id="ARBA00022723"/>
    </source>
</evidence>
<evidence type="ECO:0000313" key="18">
    <source>
        <dbReference type="Proteomes" id="UP000283530"/>
    </source>
</evidence>
<keyword evidence="15" id="KW-0275">Fatty acid biosynthesis</keyword>
<dbReference type="OrthoDB" id="1924153at2759"/>
<dbReference type="CDD" id="cd01050">
    <property type="entry name" value="Acyl_ACP_Desat"/>
    <property type="match status" value="1"/>
</dbReference>
<evidence type="ECO:0000256" key="11">
    <source>
        <dbReference type="ARBA" id="ARBA00022946"/>
    </source>
</evidence>
<protein>
    <submittedName>
        <fullName evidence="17">Stearoyl-ACP desaturase</fullName>
    </submittedName>
</protein>
<evidence type="ECO:0000256" key="15">
    <source>
        <dbReference type="ARBA" id="ARBA00023160"/>
    </source>
</evidence>
<dbReference type="SUPFAM" id="SSF52058">
    <property type="entry name" value="L domain-like"/>
    <property type="match status" value="1"/>
</dbReference>
<dbReference type="EMBL" id="QPKB01000001">
    <property type="protein sequence ID" value="RWR74625.1"/>
    <property type="molecule type" value="Genomic_DNA"/>
</dbReference>
<keyword evidence="6" id="KW-0150">Chloroplast</keyword>
<accession>A0A443N7W7</accession>
<keyword evidence="5" id="KW-0444">Lipid biosynthesis</keyword>
<comment type="subcellular location">
    <subcellularLocation>
        <location evidence="2">Plastid</location>
        <location evidence="2">Chloroplast</location>
    </subcellularLocation>
</comment>
<dbReference type="SUPFAM" id="SSF47240">
    <property type="entry name" value="Ferritin-like"/>
    <property type="match status" value="1"/>
</dbReference>
<keyword evidence="14" id="KW-0443">Lipid metabolism</keyword>
<comment type="subunit">
    <text evidence="4">Homodimer.</text>
</comment>
<dbReference type="STRING" id="337451.A0A443N7W7"/>
<evidence type="ECO:0000256" key="2">
    <source>
        <dbReference type="ARBA" id="ARBA00004229"/>
    </source>
</evidence>
<proteinExistence type="inferred from homology"/>
<evidence type="ECO:0000256" key="13">
    <source>
        <dbReference type="ARBA" id="ARBA00023004"/>
    </source>
</evidence>
<dbReference type="GO" id="GO:0009570">
    <property type="term" value="C:chloroplast stroma"/>
    <property type="evidence" value="ECO:0007669"/>
    <property type="project" value="TreeGrafter"/>
</dbReference>
<dbReference type="PANTHER" id="PTHR31155">
    <property type="entry name" value="ACYL- ACYL-CARRIER-PROTEIN DESATURASE-RELATED"/>
    <property type="match status" value="1"/>
</dbReference>
<dbReference type="InterPro" id="IPR009078">
    <property type="entry name" value="Ferritin-like_SF"/>
</dbReference>
<dbReference type="InterPro" id="IPR012348">
    <property type="entry name" value="RNR-like"/>
</dbReference>
<dbReference type="PANTHER" id="PTHR31155:SF9">
    <property type="entry name" value="STEAROYL-[ACYL-CARRIER-PROTEIN] 9-DESATURASE 7, CHLOROPLASTIC"/>
    <property type="match status" value="1"/>
</dbReference>